<organism evidence="3">
    <name type="scientific">Aureoumbra lagunensis</name>
    <dbReference type="NCBI Taxonomy" id="44058"/>
    <lineage>
        <taxon>Eukaryota</taxon>
        <taxon>Sar</taxon>
        <taxon>Stramenopiles</taxon>
        <taxon>Ochrophyta</taxon>
        <taxon>Pelagophyceae</taxon>
        <taxon>Pelagomonadales</taxon>
        <taxon>Aureoumbra</taxon>
    </lineage>
</organism>
<feature type="signal peptide" evidence="1">
    <location>
        <begin position="1"/>
        <end position="19"/>
    </location>
</feature>
<evidence type="ECO:0000256" key="1">
    <source>
        <dbReference type="SAM" id="SignalP"/>
    </source>
</evidence>
<protein>
    <recommendedName>
        <fullName evidence="2">Tyrosine-protein kinase ephrin type A/B receptor-like domain-containing protein</fullName>
    </recommendedName>
</protein>
<dbReference type="Gene3D" id="2.10.50.10">
    <property type="entry name" value="Tumor Necrosis Factor Receptor, subunit A, domain 2"/>
    <property type="match status" value="1"/>
</dbReference>
<name>A0A7S3NGW5_9STRA</name>
<feature type="chain" id="PRO_5030751068" description="Tyrosine-protein kinase ephrin type A/B receptor-like domain-containing protein" evidence="1">
    <location>
        <begin position="20"/>
        <end position="941"/>
    </location>
</feature>
<dbReference type="EMBL" id="HBIJ01011324">
    <property type="protein sequence ID" value="CAE0367007.1"/>
    <property type="molecule type" value="Transcribed_RNA"/>
</dbReference>
<gene>
    <name evidence="3" type="ORF">ALAG00032_LOCUS7755</name>
</gene>
<sequence length="941" mass="101038">MSRLCFFLLFALWTSDIKANVCEAGYYCPDTSDNTRQNACSARYHCPMNQSRPMPTRRGFYSTERGAGPRAGYTSERECGLGGYCVDGVRYDCPAGTFGNETRATNYSVCQDCFQGYVCSSAGNSRGDPEKCGIGNYCPVASVKPVKIDPGYYAVFQQSVDTAYAQNICPLGMFCQRGIAEPCVAGRYGSEQGLIDNSCSGPIAAGYYSTKEGLTTPYGEACGNVANYCPIQSTKPMSVRPGYYTVGGVDDNHRVAETICEPGGYCPGDGRRYLCNNGTFSDNYGLESKDQCIDAPKGYYVPYLGAVAPITCGSPSLYCPNTGMSAPKSVDPGFYSIDSIKQKIAHPGHYASGGMLWTCPKGRFGRTAGLSDASCSGLCSKGFFCPSGSVSQYQRACGGTNKVCPIAGLAEPLDVTDGSYTITSDSSNSTILALTDCLAGYYRSNSTTTVSTRVSAVPVMASEKQCLPCPNGFYKSHAGDGPCRACDTYTTRGGDGISCDCVRVPGGGDLAPGEALFFNWTSGACDIVPEEMIAKRQALDALRFKNDTVLAATKVQECEPGYYCILGVRRPCREGTYGSYFRETRAECSGNCVEGYYCPQKSTKARQIMCGNDPKLFCPANSSEPLFVTDPGYYTITPDGFTDKYPRSAQLPCPAGYYCVGGIKAKCAAGRYGILSNYTNDQCHGPCRRGFLCNEGSTNDTAQVCGGPDRICPEGSFEPILVPDGYYSIHTGANADETHFFDPNGLSSSAMLPCNPGYFCQKGIQRKCPDFTFGFRYFQSSPKCDGQIAPGCYAPIHSKPYLVDCPFQCGGNHVYCPATGRETKPTFVSPGHYSIGINETRRTGQRKCPAGTYCLKGIQYICPAGMYQSTPGAEGRCSYNCPPGHECPAGSAMPVPCTSGYYSVGRASTCTPCPGTISSTMNYAAHLKQHCFNDRRCCARY</sequence>
<feature type="domain" description="Tyrosine-protein kinase ephrin type A/B receptor-like" evidence="2">
    <location>
        <begin position="463"/>
        <end position="492"/>
    </location>
</feature>
<reference evidence="3" key="1">
    <citation type="submission" date="2021-01" db="EMBL/GenBank/DDBJ databases">
        <authorList>
            <person name="Corre E."/>
            <person name="Pelletier E."/>
            <person name="Niang G."/>
            <person name="Scheremetjew M."/>
            <person name="Finn R."/>
            <person name="Kale V."/>
            <person name="Holt S."/>
            <person name="Cochrane G."/>
            <person name="Meng A."/>
            <person name="Brown T."/>
            <person name="Cohen L."/>
        </authorList>
    </citation>
    <scope>NUCLEOTIDE SEQUENCE</scope>
    <source>
        <strain evidence="3">CCMP1510</strain>
    </source>
</reference>
<keyword evidence="1" id="KW-0732">Signal</keyword>
<accession>A0A7S3NGW5</accession>
<dbReference type="Pfam" id="PF07699">
    <property type="entry name" value="Ephrin_rec_like"/>
    <property type="match status" value="1"/>
</dbReference>
<dbReference type="AlphaFoldDB" id="A0A7S3NGW5"/>
<proteinExistence type="predicted"/>
<dbReference type="PANTHER" id="PTHR47236:SF5">
    <property type="entry name" value="GENE, 32742-RELATED"/>
    <property type="match status" value="1"/>
</dbReference>
<evidence type="ECO:0000259" key="2">
    <source>
        <dbReference type="Pfam" id="PF07699"/>
    </source>
</evidence>
<dbReference type="InterPro" id="IPR011641">
    <property type="entry name" value="Tyr-kin_ephrin_A/B_rcpt-like"/>
</dbReference>
<dbReference type="SMART" id="SM01411">
    <property type="entry name" value="Ephrin_rec_like"/>
    <property type="match status" value="7"/>
</dbReference>
<evidence type="ECO:0000313" key="3">
    <source>
        <dbReference type="EMBL" id="CAE0367007.1"/>
    </source>
</evidence>
<dbReference type="PANTHER" id="PTHR47236">
    <property type="entry name" value="GENE, 32742-RELATED-RELATED"/>
    <property type="match status" value="1"/>
</dbReference>